<dbReference type="NCBIfam" id="NF038234">
    <property type="entry name" value="retron_eff_Eco8"/>
    <property type="match status" value="1"/>
</dbReference>
<protein>
    <recommendedName>
        <fullName evidence="1">ATPase AAA-type core domain-containing protein</fullName>
    </recommendedName>
</protein>
<dbReference type="AlphaFoldDB" id="A0A243D1Z0"/>
<evidence type="ECO:0000313" key="2">
    <source>
        <dbReference type="EMBL" id="OTY80061.1"/>
    </source>
</evidence>
<name>A0A243D1Z0_BACTU</name>
<dbReference type="SUPFAM" id="SSF52540">
    <property type="entry name" value="P-loop containing nucleoside triphosphate hydrolases"/>
    <property type="match status" value="1"/>
</dbReference>
<accession>A0A243D1Z0</accession>
<evidence type="ECO:0000259" key="1">
    <source>
        <dbReference type="Pfam" id="PF13304"/>
    </source>
</evidence>
<dbReference type="RefSeq" id="WP_000028031.1">
    <property type="nucleotide sequence ID" value="NZ_NFDQ01000012.1"/>
</dbReference>
<dbReference type="GO" id="GO:0016887">
    <property type="term" value="F:ATP hydrolysis activity"/>
    <property type="evidence" value="ECO:0007669"/>
    <property type="project" value="InterPro"/>
</dbReference>
<dbReference type="PANTHER" id="PTHR43581:SF4">
    <property type="entry name" value="ATP_GTP PHOSPHATASE"/>
    <property type="match status" value="1"/>
</dbReference>
<dbReference type="InterPro" id="IPR051396">
    <property type="entry name" value="Bact_Antivir_Def_Nuclease"/>
</dbReference>
<dbReference type="GO" id="GO:0005524">
    <property type="term" value="F:ATP binding"/>
    <property type="evidence" value="ECO:0007669"/>
    <property type="project" value="InterPro"/>
</dbReference>
<gene>
    <name evidence="2" type="ORF">BK749_01615</name>
</gene>
<reference evidence="2 3" key="1">
    <citation type="submission" date="2016-10" db="EMBL/GenBank/DDBJ databases">
        <title>Comparative genomics of Bacillus thuringiensis reveals a path to pathogens against multiple invertebrate hosts.</title>
        <authorList>
            <person name="Zheng J."/>
            <person name="Gao Q."/>
            <person name="Liu H."/>
            <person name="Peng D."/>
            <person name="Ruan L."/>
            <person name="Sun M."/>
        </authorList>
    </citation>
    <scope>NUCLEOTIDE SEQUENCE [LARGE SCALE GENOMIC DNA]</scope>
    <source>
        <strain evidence="2">BGSC 4CE1</strain>
    </source>
</reference>
<dbReference type="Pfam" id="PF13304">
    <property type="entry name" value="AAA_21"/>
    <property type="match status" value="1"/>
</dbReference>
<dbReference type="EMBL" id="NFDQ01000012">
    <property type="protein sequence ID" value="OTY80061.1"/>
    <property type="molecule type" value="Genomic_DNA"/>
</dbReference>
<feature type="domain" description="ATPase AAA-type core" evidence="1">
    <location>
        <begin position="24"/>
        <end position="312"/>
    </location>
</feature>
<proteinExistence type="predicted"/>
<evidence type="ECO:0000313" key="3">
    <source>
        <dbReference type="Proteomes" id="UP000194911"/>
    </source>
</evidence>
<organism evidence="2 3">
    <name type="scientific">Bacillus thuringiensis serovar vazensis</name>
    <dbReference type="NCBI Taxonomy" id="180867"/>
    <lineage>
        <taxon>Bacteria</taxon>
        <taxon>Bacillati</taxon>
        <taxon>Bacillota</taxon>
        <taxon>Bacilli</taxon>
        <taxon>Bacillales</taxon>
        <taxon>Bacillaceae</taxon>
        <taxon>Bacillus</taxon>
        <taxon>Bacillus cereus group</taxon>
    </lineage>
</organism>
<dbReference type="InterPro" id="IPR003959">
    <property type="entry name" value="ATPase_AAA_core"/>
</dbReference>
<sequence length="655" mass="77195">MSISKIEIHNSRSLNKVFLKLSNINCLIGENGTGKTNILKCINYFYMNLTENNIDDSLFDKNNPYNDMLEISMTYDLSKIIKIAQNSYNRNIVTHKFFRNILFDIAKYLDKYNKVNVTLKQSKDSGIEWNVPYEFRAFLKNVYPIYFVQARHINLTDWEALWEITGDMGKLKEKGELNAQEELSELFQKIYGEKYKKNLDYLKKEFKESNVKIEKFSISNQFSQIYKLQMGGKDFNYLDKNLDYFSDGMNSNNYLKLLFSLVEKLTHTKLKEPMIIVDEPEVGLHPKLADELMTSIIEKAKVVRTIVATHSSRMIKNVIGINTGTLFQLSNEHGYTKVKEMKPFTDRRETNIVSEKEASFYFSRGILFVEGATELELFTNEHLQKVFPVLKEIEVFSYDSDNVKLNISHPRERNTSIPHLLALDLDKIIHYKDGKFNLKGDSYNPLKNEIIGQKEMFLYGGKRAETLYTKKRIKGILKNCIFKPHKNWNYIDDKMFHIVRLLIRNYCLHYNVYPITTTIEGVLVNRNSHEIIYEWLKTYKDEDKIDLIYNYSDFPLYRTTILRLVVSGKFDTLENLNMDALEIEDDKVKEIYKNINAVKINKTDGWIRDLFNYYFKTVLKVEPSNYSSKEIKINLKMHFPELYDIIKRVENMMVE</sequence>
<dbReference type="Proteomes" id="UP000194911">
    <property type="component" value="Unassembled WGS sequence"/>
</dbReference>
<comment type="caution">
    <text evidence="2">The sequence shown here is derived from an EMBL/GenBank/DDBJ whole genome shotgun (WGS) entry which is preliminary data.</text>
</comment>
<dbReference type="PANTHER" id="PTHR43581">
    <property type="entry name" value="ATP/GTP PHOSPHATASE"/>
    <property type="match status" value="1"/>
</dbReference>
<dbReference type="InterPro" id="IPR027417">
    <property type="entry name" value="P-loop_NTPase"/>
</dbReference>
<dbReference type="Gene3D" id="3.40.50.300">
    <property type="entry name" value="P-loop containing nucleotide triphosphate hydrolases"/>
    <property type="match status" value="1"/>
</dbReference>